<proteinExistence type="predicted"/>
<gene>
    <name evidence="2" type="ORF">EDI28_14435</name>
</gene>
<comment type="caution">
    <text evidence="2">The sequence shown here is derived from an EMBL/GenBank/DDBJ whole genome shotgun (WGS) entry which is preliminary data.</text>
</comment>
<dbReference type="Pfam" id="PF01593">
    <property type="entry name" value="Amino_oxidase"/>
    <property type="match status" value="1"/>
</dbReference>
<feature type="domain" description="Amine oxidase" evidence="1">
    <location>
        <begin position="10"/>
        <end position="299"/>
    </location>
</feature>
<dbReference type="RefSeq" id="WP_128784731.1">
    <property type="nucleotide sequence ID" value="NZ_RJLM01000005.1"/>
</dbReference>
<dbReference type="Gene3D" id="3.30.70.1990">
    <property type="match status" value="1"/>
</dbReference>
<name>A0A444JPD7_9GAMM</name>
<dbReference type="Gene3D" id="3.50.50.60">
    <property type="entry name" value="FAD/NAD(P)-binding domain"/>
    <property type="match status" value="1"/>
</dbReference>
<dbReference type="FunFam" id="1.10.405.20:FF:000001">
    <property type="entry name" value="Amine oxidase"/>
    <property type="match status" value="1"/>
</dbReference>
<organism evidence="2 3">
    <name type="scientific">Photobacterium chitinilyticum</name>
    <dbReference type="NCBI Taxonomy" id="2485123"/>
    <lineage>
        <taxon>Bacteria</taxon>
        <taxon>Pseudomonadati</taxon>
        <taxon>Pseudomonadota</taxon>
        <taxon>Gammaproteobacteria</taxon>
        <taxon>Vibrionales</taxon>
        <taxon>Vibrionaceae</taxon>
        <taxon>Photobacterium</taxon>
    </lineage>
</organism>
<dbReference type="OrthoDB" id="20837at2"/>
<dbReference type="GO" id="GO:0016491">
    <property type="term" value="F:oxidoreductase activity"/>
    <property type="evidence" value="ECO:0007669"/>
    <property type="project" value="InterPro"/>
</dbReference>
<evidence type="ECO:0000313" key="3">
    <source>
        <dbReference type="Proteomes" id="UP000287563"/>
    </source>
</evidence>
<evidence type="ECO:0000313" key="2">
    <source>
        <dbReference type="EMBL" id="RWX54937.1"/>
    </source>
</evidence>
<reference evidence="2 3" key="1">
    <citation type="submission" date="2018-11" db="EMBL/GenBank/DDBJ databases">
        <title>Photobacterium sp. BEI247 sp. nov., a marine bacterium isolated from Yongle Blue Hole in the South China Sea.</title>
        <authorList>
            <person name="Wang X."/>
        </authorList>
    </citation>
    <scope>NUCLEOTIDE SEQUENCE [LARGE SCALE GENOMIC DNA]</scope>
    <source>
        <strain evidence="3">BEI247</strain>
    </source>
</reference>
<sequence>MKIAIIGTGISGLTCAWYLHREHDISVYEANDYIGGHTATVDVSVASGNYAIDTGFIVFNDRTYPRFERLLSEVGIAGEPTEMSFSIHNETNGLEYNGHSLSSMFAQKRNALNPKFLYFIYEILRFNKLATTLDLTEETSRTLGEFLHSHNFSRYFSENYILPMGAAIWSSTLSDMRSFPLPFFIRFFRNHGLLEVVNRPQWYVIPGGSREYVKKLIVPFKNKIRLNQPVGKVVRQGGKIRIETANSSETYDHVIFASHSDQALSMLADASVDEQRILSAMEYQNNEVVLHTDTKMLPQSRAAWAAWNYHLGPNVEDGKHRDNKLASLTYNMNILQGISAPETFCVTLNQTEQIEEKRIIQRFNYSHPVFTTSSMLAQQARGDINGVQNTWYCGAYWYNGFHEDGVHSALDVVDGISRLTIGGAKDRAKVSVAYQGEE</sequence>
<dbReference type="InterPro" id="IPR050464">
    <property type="entry name" value="Zeta_carotene_desat/Oxidored"/>
</dbReference>
<dbReference type="SUPFAM" id="SSF51905">
    <property type="entry name" value="FAD/NAD(P)-binding domain"/>
    <property type="match status" value="1"/>
</dbReference>
<dbReference type="AlphaFoldDB" id="A0A444JPD7"/>
<keyword evidence="3" id="KW-1185">Reference proteome</keyword>
<dbReference type="PANTHER" id="PTHR42923:SF17">
    <property type="entry name" value="AMINE OXIDASE DOMAIN-CONTAINING PROTEIN"/>
    <property type="match status" value="1"/>
</dbReference>
<dbReference type="PANTHER" id="PTHR42923">
    <property type="entry name" value="PROTOPORPHYRINOGEN OXIDASE"/>
    <property type="match status" value="1"/>
</dbReference>
<dbReference type="Proteomes" id="UP000287563">
    <property type="component" value="Unassembled WGS sequence"/>
</dbReference>
<dbReference type="InterPro" id="IPR002937">
    <property type="entry name" value="Amino_oxidase"/>
</dbReference>
<dbReference type="EMBL" id="RJLM01000005">
    <property type="protein sequence ID" value="RWX54937.1"/>
    <property type="molecule type" value="Genomic_DNA"/>
</dbReference>
<evidence type="ECO:0000259" key="1">
    <source>
        <dbReference type="Pfam" id="PF01593"/>
    </source>
</evidence>
<dbReference type="Gene3D" id="1.10.405.20">
    <property type="match status" value="1"/>
</dbReference>
<protein>
    <submittedName>
        <fullName evidence="2">FAD-dependent oxidoreductase</fullName>
    </submittedName>
</protein>
<accession>A0A444JPD7</accession>
<dbReference type="InterPro" id="IPR036188">
    <property type="entry name" value="FAD/NAD-bd_sf"/>
</dbReference>